<protein>
    <submittedName>
        <fullName evidence="2">Uncharacterized protein</fullName>
    </submittedName>
</protein>
<proteinExistence type="predicted"/>
<gene>
    <name evidence="2" type="ORF">PICMEDRAFT_14810</name>
</gene>
<evidence type="ECO:0000256" key="1">
    <source>
        <dbReference type="SAM" id="MobiDB-lite"/>
    </source>
</evidence>
<feature type="compositionally biased region" description="Polar residues" evidence="1">
    <location>
        <begin position="130"/>
        <end position="139"/>
    </location>
</feature>
<dbReference type="AlphaFoldDB" id="A0A1E3NT78"/>
<organism evidence="2 3">
    <name type="scientific">Pichia membranifaciens NRRL Y-2026</name>
    <dbReference type="NCBI Taxonomy" id="763406"/>
    <lineage>
        <taxon>Eukaryota</taxon>
        <taxon>Fungi</taxon>
        <taxon>Dikarya</taxon>
        <taxon>Ascomycota</taxon>
        <taxon>Saccharomycotina</taxon>
        <taxon>Pichiomycetes</taxon>
        <taxon>Pichiales</taxon>
        <taxon>Pichiaceae</taxon>
        <taxon>Pichia</taxon>
    </lineage>
</organism>
<evidence type="ECO:0000313" key="3">
    <source>
        <dbReference type="Proteomes" id="UP000094455"/>
    </source>
</evidence>
<dbReference type="OrthoDB" id="3993103at2759"/>
<feature type="compositionally biased region" description="Low complexity" evidence="1">
    <location>
        <begin position="260"/>
        <end position="290"/>
    </location>
</feature>
<feature type="region of interest" description="Disordered" evidence="1">
    <location>
        <begin position="246"/>
        <end position="310"/>
    </location>
</feature>
<feature type="compositionally biased region" description="Polar residues" evidence="1">
    <location>
        <begin position="291"/>
        <end position="300"/>
    </location>
</feature>
<dbReference type="EMBL" id="KV454001">
    <property type="protein sequence ID" value="ODQ49345.1"/>
    <property type="molecule type" value="Genomic_DNA"/>
</dbReference>
<name>A0A1E3NT78_9ASCO</name>
<dbReference type="RefSeq" id="XP_019020458.1">
    <property type="nucleotide sequence ID" value="XM_019160545.1"/>
</dbReference>
<dbReference type="Proteomes" id="UP000094455">
    <property type="component" value="Unassembled WGS sequence"/>
</dbReference>
<feature type="region of interest" description="Disordered" evidence="1">
    <location>
        <begin position="1"/>
        <end position="82"/>
    </location>
</feature>
<sequence length="322" mass="35467">MQRRVSLIVTEQGPDRNSAAGSPNDAFRKQQRSPHPSMRAFEENDKRPSESLQGSSMGHTRSMWCTSDMNNGSQSQQTADEGLHSRRVSLDDLDVASLRPRGGEGSGSVPMIGSLVYYRHKSDSAILNQNTQGDAQGNAQGDEHGAAVPRPATLTTAPPARPCISDDGDGADDEEALLSDAESVASPIPPHMRHRKYRHFSYPWIYADEADEFGMINSKIDSRIRQNDQRLSSYFQNQRKRSHFNNTHYHIPGLDPAPSPDSELSESSAPAALPSKSRSSSTSMRDSVSPNSTGNRSPHTNSRHRRRLTCAMIFTTPKVVEI</sequence>
<evidence type="ECO:0000313" key="2">
    <source>
        <dbReference type="EMBL" id="ODQ49345.1"/>
    </source>
</evidence>
<feature type="region of interest" description="Disordered" evidence="1">
    <location>
        <begin position="130"/>
        <end position="173"/>
    </location>
</feature>
<feature type="compositionally biased region" description="Polar residues" evidence="1">
    <location>
        <begin position="50"/>
        <end position="79"/>
    </location>
</feature>
<dbReference type="GeneID" id="30177232"/>
<keyword evidence="3" id="KW-1185">Reference proteome</keyword>
<feature type="compositionally biased region" description="Low complexity" evidence="1">
    <location>
        <begin position="146"/>
        <end position="158"/>
    </location>
</feature>
<reference evidence="2 3" key="1">
    <citation type="journal article" date="2016" name="Proc. Natl. Acad. Sci. U.S.A.">
        <title>Comparative genomics of biotechnologically important yeasts.</title>
        <authorList>
            <person name="Riley R."/>
            <person name="Haridas S."/>
            <person name="Wolfe K.H."/>
            <person name="Lopes M.R."/>
            <person name="Hittinger C.T."/>
            <person name="Goeker M."/>
            <person name="Salamov A.A."/>
            <person name="Wisecaver J.H."/>
            <person name="Long T.M."/>
            <person name="Calvey C.H."/>
            <person name="Aerts A.L."/>
            <person name="Barry K.W."/>
            <person name="Choi C."/>
            <person name="Clum A."/>
            <person name="Coughlan A.Y."/>
            <person name="Deshpande S."/>
            <person name="Douglass A.P."/>
            <person name="Hanson S.J."/>
            <person name="Klenk H.-P."/>
            <person name="LaButti K.M."/>
            <person name="Lapidus A."/>
            <person name="Lindquist E.A."/>
            <person name="Lipzen A.M."/>
            <person name="Meier-Kolthoff J.P."/>
            <person name="Ohm R.A."/>
            <person name="Otillar R.P."/>
            <person name="Pangilinan J.L."/>
            <person name="Peng Y."/>
            <person name="Rokas A."/>
            <person name="Rosa C.A."/>
            <person name="Scheuner C."/>
            <person name="Sibirny A.A."/>
            <person name="Slot J.C."/>
            <person name="Stielow J.B."/>
            <person name="Sun H."/>
            <person name="Kurtzman C.P."/>
            <person name="Blackwell M."/>
            <person name="Grigoriev I.V."/>
            <person name="Jeffries T.W."/>
        </authorList>
    </citation>
    <scope>NUCLEOTIDE SEQUENCE [LARGE SCALE GENOMIC DNA]</scope>
    <source>
        <strain evidence="2 3">NRRL Y-2026</strain>
    </source>
</reference>
<accession>A0A1E3NT78</accession>
<feature type="compositionally biased region" description="Basic and acidic residues" evidence="1">
    <location>
        <begin position="40"/>
        <end position="49"/>
    </location>
</feature>